<protein>
    <submittedName>
        <fullName evidence="1">Uncharacterized protein</fullName>
    </submittedName>
</protein>
<dbReference type="EMBL" id="CAJVCH010381910">
    <property type="protein sequence ID" value="CAG7816918.1"/>
    <property type="molecule type" value="Genomic_DNA"/>
</dbReference>
<accession>A0A8J2L747</accession>
<keyword evidence="2" id="KW-1185">Reference proteome</keyword>
<dbReference type="AlphaFoldDB" id="A0A8J2L747"/>
<gene>
    <name evidence="1" type="ORF">AFUS01_LOCUS27512</name>
</gene>
<evidence type="ECO:0000313" key="1">
    <source>
        <dbReference type="EMBL" id="CAG7816918.1"/>
    </source>
</evidence>
<proteinExistence type="predicted"/>
<name>A0A8J2L747_9HEXA</name>
<comment type="caution">
    <text evidence="1">The sequence shown here is derived from an EMBL/GenBank/DDBJ whole genome shotgun (WGS) entry which is preliminary data.</text>
</comment>
<evidence type="ECO:0000313" key="2">
    <source>
        <dbReference type="Proteomes" id="UP000708208"/>
    </source>
</evidence>
<reference evidence="1" key="1">
    <citation type="submission" date="2021-06" db="EMBL/GenBank/DDBJ databases">
        <authorList>
            <person name="Hodson N. C."/>
            <person name="Mongue J. A."/>
            <person name="Jaron S. K."/>
        </authorList>
    </citation>
    <scope>NUCLEOTIDE SEQUENCE</scope>
</reference>
<dbReference type="Proteomes" id="UP000708208">
    <property type="component" value="Unassembled WGS sequence"/>
</dbReference>
<sequence length="198" mass="22133">MPKRKCLHLVSARVAVSSAKYRLFIPTLPPRPTLEQALLSIYSSRSLIILEPPFILSEVDSSPEKFLWDIETAALGYVFEHPTSEPSIFDQLGIRNALEDTPLDWVCMFDIPVNNNHQQGLHSVSVDVVALEKAGTGDETEAKVWIRPNFVAIQLIKNWRQAKLGRCGVDLRWGATDIGSSRDWDSGQKVGFKDSPGF</sequence>
<organism evidence="1 2">
    <name type="scientific">Allacma fusca</name>
    <dbReference type="NCBI Taxonomy" id="39272"/>
    <lineage>
        <taxon>Eukaryota</taxon>
        <taxon>Metazoa</taxon>
        <taxon>Ecdysozoa</taxon>
        <taxon>Arthropoda</taxon>
        <taxon>Hexapoda</taxon>
        <taxon>Collembola</taxon>
        <taxon>Symphypleona</taxon>
        <taxon>Sminthuridae</taxon>
        <taxon>Allacma</taxon>
    </lineage>
</organism>